<keyword evidence="11" id="KW-0408">Iron</keyword>
<dbReference type="AlphaFoldDB" id="A0A376FEZ4"/>
<dbReference type="GO" id="GO:0032357">
    <property type="term" value="F:oxidized purine DNA binding"/>
    <property type="evidence" value="ECO:0007669"/>
    <property type="project" value="TreeGrafter"/>
</dbReference>
<dbReference type="PANTHER" id="PTHR42944">
    <property type="entry name" value="ADENINE DNA GLYCOSYLASE"/>
    <property type="match status" value="1"/>
</dbReference>
<keyword evidence="13" id="KW-0234">DNA repair</keyword>
<dbReference type="GO" id="GO:0006298">
    <property type="term" value="P:mismatch repair"/>
    <property type="evidence" value="ECO:0007669"/>
    <property type="project" value="TreeGrafter"/>
</dbReference>
<dbReference type="GO" id="GO:0000701">
    <property type="term" value="F:purine-specific mismatch base pair DNA N-glycosylase activity"/>
    <property type="evidence" value="ECO:0007669"/>
    <property type="project" value="UniProtKB-EC"/>
</dbReference>
<keyword evidence="10 16" id="KW-0378">Hydrolase</keyword>
<dbReference type="SUPFAM" id="SSF48150">
    <property type="entry name" value="DNA-glycosylase"/>
    <property type="match status" value="1"/>
</dbReference>
<evidence type="ECO:0000256" key="6">
    <source>
        <dbReference type="ARBA" id="ARBA00022023"/>
    </source>
</evidence>
<dbReference type="GO" id="GO:0051539">
    <property type="term" value="F:4 iron, 4 sulfur cluster binding"/>
    <property type="evidence" value="ECO:0007669"/>
    <property type="project" value="UniProtKB-KW"/>
</dbReference>
<sequence length="111" mass="13000">MTMQASQFSAQVLDWYDKYGRKTLPWQIEKTPYKVWLSEVMLQQTQVATVIPYFERFMARFPTVTDLANAPLDEVLHLWTGLGYYARARNLHKAAQQVATRHNGKFPETFD</sequence>
<comment type="similarity">
    <text evidence="4">Belongs to the Nth/MutY family.</text>
</comment>
<evidence type="ECO:0000256" key="4">
    <source>
        <dbReference type="ARBA" id="ARBA00008343"/>
    </source>
</evidence>
<keyword evidence="7" id="KW-0004">4Fe-4S</keyword>
<dbReference type="Gene3D" id="1.10.1670.10">
    <property type="entry name" value="Helix-hairpin-Helix base-excision DNA repair enzymes (C-terminal)"/>
    <property type="match status" value="1"/>
</dbReference>
<dbReference type="GO" id="GO:0035485">
    <property type="term" value="F:adenine/guanine mispair binding"/>
    <property type="evidence" value="ECO:0007669"/>
    <property type="project" value="TreeGrafter"/>
</dbReference>
<evidence type="ECO:0000256" key="7">
    <source>
        <dbReference type="ARBA" id="ARBA00022485"/>
    </source>
</evidence>
<accession>A0A376FEZ4</accession>
<organism evidence="16 17">
    <name type="scientific">Enterobacter asburiae</name>
    <dbReference type="NCBI Taxonomy" id="61645"/>
    <lineage>
        <taxon>Bacteria</taxon>
        <taxon>Pseudomonadati</taxon>
        <taxon>Pseudomonadota</taxon>
        <taxon>Gammaproteobacteria</taxon>
        <taxon>Enterobacterales</taxon>
        <taxon>Enterobacteriaceae</taxon>
        <taxon>Enterobacter</taxon>
        <taxon>Enterobacter cloacae complex</taxon>
    </lineage>
</organism>
<dbReference type="InterPro" id="IPR011257">
    <property type="entry name" value="DNA_glycosylase"/>
</dbReference>
<comment type="cofactor">
    <cofactor evidence="2">
        <name>[4Fe-4S] cluster</name>
        <dbReference type="ChEBI" id="CHEBI:49883"/>
    </cofactor>
</comment>
<dbReference type="PANTHER" id="PTHR42944:SF1">
    <property type="entry name" value="ADENINE DNA GLYCOSYLASE"/>
    <property type="match status" value="1"/>
</dbReference>
<dbReference type="Gene3D" id="1.10.340.30">
    <property type="entry name" value="Hypothetical protein, domain 2"/>
    <property type="match status" value="1"/>
</dbReference>
<keyword evidence="8" id="KW-0479">Metal-binding</keyword>
<dbReference type="GO" id="GO:0046872">
    <property type="term" value="F:metal ion binding"/>
    <property type="evidence" value="ECO:0007669"/>
    <property type="project" value="UniProtKB-KW"/>
</dbReference>
<dbReference type="InterPro" id="IPR003265">
    <property type="entry name" value="HhH-GPD_domain"/>
</dbReference>
<evidence type="ECO:0000313" key="17">
    <source>
        <dbReference type="Proteomes" id="UP000255163"/>
    </source>
</evidence>
<comment type="function">
    <text evidence="3">Adenine glycosylase active on G-A mispairs. MutY also corrects error-prone DNA synthesis past GO lesions which are due to the oxidatively damaged form of guanine: 7,8-dihydro-8-oxoguanine (8-oxo-dGTP).</text>
</comment>
<comment type="catalytic activity">
    <reaction evidence="1">
        <text>Hydrolyzes free adenine bases from 7,8-dihydro-8-oxoguanine:adenine mismatched double-stranded DNA, leaving an apurinic site.</text>
        <dbReference type="EC" id="3.2.2.31"/>
    </reaction>
</comment>
<evidence type="ECO:0000256" key="11">
    <source>
        <dbReference type="ARBA" id="ARBA00023004"/>
    </source>
</evidence>
<dbReference type="FunFam" id="1.10.340.30:FF:000002">
    <property type="entry name" value="Adenine DNA glycosylase"/>
    <property type="match status" value="1"/>
</dbReference>
<dbReference type="EMBL" id="UFYI01000007">
    <property type="protein sequence ID" value="STD22660.1"/>
    <property type="molecule type" value="Genomic_DNA"/>
</dbReference>
<evidence type="ECO:0000256" key="3">
    <source>
        <dbReference type="ARBA" id="ARBA00002933"/>
    </source>
</evidence>
<gene>
    <name evidence="16" type="primary">mutY_1</name>
    <name evidence="16" type="ORF">NCTC12123_03403</name>
</gene>
<evidence type="ECO:0000256" key="10">
    <source>
        <dbReference type="ARBA" id="ARBA00022801"/>
    </source>
</evidence>
<evidence type="ECO:0000256" key="9">
    <source>
        <dbReference type="ARBA" id="ARBA00022763"/>
    </source>
</evidence>
<dbReference type="InterPro" id="IPR023170">
    <property type="entry name" value="HhH_base_excis_C"/>
</dbReference>
<evidence type="ECO:0000259" key="15">
    <source>
        <dbReference type="Pfam" id="PF00730"/>
    </source>
</evidence>
<dbReference type="Pfam" id="PF00730">
    <property type="entry name" value="HhH-GPD"/>
    <property type="match status" value="1"/>
</dbReference>
<evidence type="ECO:0000256" key="1">
    <source>
        <dbReference type="ARBA" id="ARBA00000843"/>
    </source>
</evidence>
<name>A0A376FEZ4_ENTAS</name>
<evidence type="ECO:0000256" key="8">
    <source>
        <dbReference type="ARBA" id="ARBA00022723"/>
    </source>
</evidence>
<evidence type="ECO:0000313" key="16">
    <source>
        <dbReference type="EMBL" id="STD22660.1"/>
    </source>
</evidence>
<evidence type="ECO:0000256" key="13">
    <source>
        <dbReference type="ARBA" id="ARBA00023204"/>
    </source>
</evidence>
<dbReference type="GO" id="GO:0034039">
    <property type="term" value="F:8-oxo-7,8-dihydroguanine DNA N-glycosylase activity"/>
    <property type="evidence" value="ECO:0007669"/>
    <property type="project" value="TreeGrafter"/>
</dbReference>
<dbReference type="CDD" id="cd00056">
    <property type="entry name" value="ENDO3c"/>
    <property type="match status" value="1"/>
</dbReference>
<evidence type="ECO:0000256" key="2">
    <source>
        <dbReference type="ARBA" id="ARBA00001966"/>
    </source>
</evidence>
<dbReference type="EC" id="3.2.2.31" evidence="5"/>
<feature type="domain" description="HhH-GPD" evidence="15">
    <location>
        <begin position="38"/>
        <end position="99"/>
    </location>
</feature>
<evidence type="ECO:0000256" key="5">
    <source>
        <dbReference type="ARBA" id="ARBA00012045"/>
    </source>
</evidence>
<dbReference type="InterPro" id="IPR044298">
    <property type="entry name" value="MIG/MutY"/>
</dbReference>
<dbReference type="GO" id="GO:0006284">
    <property type="term" value="P:base-excision repair"/>
    <property type="evidence" value="ECO:0007669"/>
    <property type="project" value="InterPro"/>
</dbReference>
<evidence type="ECO:0000256" key="14">
    <source>
        <dbReference type="ARBA" id="ARBA00023295"/>
    </source>
</evidence>
<protein>
    <recommendedName>
        <fullName evidence="6">Adenine DNA glycosylase</fullName>
        <ecNumber evidence="5">3.2.2.31</ecNumber>
    </recommendedName>
</protein>
<reference evidence="16 17" key="1">
    <citation type="submission" date="2018-06" db="EMBL/GenBank/DDBJ databases">
        <authorList>
            <consortium name="Pathogen Informatics"/>
            <person name="Doyle S."/>
        </authorList>
    </citation>
    <scope>NUCLEOTIDE SEQUENCE [LARGE SCALE GENOMIC DNA]</scope>
    <source>
        <strain evidence="16 17">NCTC12123</strain>
    </source>
</reference>
<keyword evidence="12" id="KW-0411">Iron-sulfur</keyword>
<dbReference type="Proteomes" id="UP000255163">
    <property type="component" value="Unassembled WGS sequence"/>
</dbReference>
<proteinExistence type="inferred from homology"/>
<evidence type="ECO:0000256" key="12">
    <source>
        <dbReference type="ARBA" id="ARBA00023014"/>
    </source>
</evidence>
<keyword evidence="14 16" id="KW-0326">Glycosidase</keyword>
<keyword evidence="9" id="KW-0227">DNA damage</keyword>